<evidence type="ECO:0000313" key="4">
    <source>
        <dbReference type="Proteomes" id="UP000828390"/>
    </source>
</evidence>
<sequence>MAICAGCNKEFKLETSKRQGNGFFDVNVRAVWGTMASGGGATDLQEQLSTLNIPPLTSNIFSSLDNTIGEWWSKSIKDDMLKAGAEERRKAIEKRGIFMKESPILLSFVMVGGPKGHKNTHTTHQVV</sequence>
<dbReference type="InterPro" id="IPR049012">
    <property type="entry name" value="Mutator_transp_dom"/>
</dbReference>
<comment type="caution">
    <text evidence="2">The sequence shown here is derived from an EMBL/GenBank/DDBJ whole genome shotgun (WGS) entry which is preliminary data.</text>
</comment>
<dbReference type="AlphaFoldDB" id="A0A9D3Y3X2"/>
<gene>
    <name evidence="3" type="ORF">DPMN_161458</name>
    <name evidence="2" type="ORF">DPMN_192379</name>
</gene>
<feature type="domain" description="Mutator-like transposase" evidence="1">
    <location>
        <begin position="4"/>
        <end position="93"/>
    </location>
</feature>
<dbReference type="Pfam" id="PF20700">
    <property type="entry name" value="Mutator"/>
    <property type="match status" value="1"/>
</dbReference>
<dbReference type="Proteomes" id="UP000828390">
    <property type="component" value="Unassembled WGS sequence"/>
</dbReference>
<reference evidence="2" key="1">
    <citation type="journal article" date="2019" name="bioRxiv">
        <title>The Genome of the Zebra Mussel, Dreissena polymorpha: A Resource for Invasive Species Research.</title>
        <authorList>
            <person name="McCartney M.A."/>
            <person name="Auch B."/>
            <person name="Kono T."/>
            <person name="Mallez S."/>
            <person name="Zhang Y."/>
            <person name="Obille A."/>
            <person name="Becker A."/>
            <person name="Abrahante J.E."/>
            <person name="Garbe J."/>
            <person name="Badalamenti J.P."/>
            <person name="Herman A."/>
            <person name="Mangelson H."/>
            <person name="Liachko I."/>
            <person name="Sullivan S."/>
            <person name="Sone E.D."/>
            <person name="Koren S."/>
            <person name="Silverstein K.A.T."/>
            <person name="Beckman K.B."/>
            <person name="Gohl D.M."/>
        </authorList>
    </citation>
    <scope>NUCLEOTIDE SEQUENCE</scope>
    <source>
        <strain evidence="2">Duluth1</strain>
        <tissue evidence="2">Whole animal</tissue>
    </source>
</reference>
<evidence type="ECO:0000313" key="2">
    <source>
        <dbReference type="EMBL" id="KAH3691328.1"/>
    </source>
</evidence>
<evidence type="ECO:0000259" key="1">
    <source>
        <dbReference type="Pfam" id="PF20700"/>
    </source>
</evidence>
<reference evidence="2" key="2">
    <citation type="submission" date="2020-11" db="EMBL/GenBank/DDBJ databases">
        <authorList>
            <person name="McCartney M.A."/>
            <person name="Auch B."/>
            <person name="Kono T."/>
            <person name="Mallez S."/>
            <person name="Becker A."/>
            <person name="Gohl D.M."/>
            <person name="Silverstein K.A.T."/>
            <person name="Koren S."/>
            <person name="Bechman K.B."/>
            <person name="Herman A."/>
            <person name="Abrahante J.E."/>
            <person name="Garbe J."/>
        </authorList>
    </citation>
    <scope>NUCLEOTIDE SEQUENCE</scope>
    <source>
        <strain evidence="2">Duluth1</strain>
        <tissue evidence="2">Whole animal</tissue>
    </source>
</reference>
<proteinExistence type="predicted"/>
<dbReference type="EMBL" id="JAIWYP010000008">
    <property type="protein sequence ID" value="KAH3783520.1"/>
    <property type="molecule type" value="Genomic_DNA"/>
</dbReference>
<dbReference type="EMBL" id="JAIWYP010000039">
    <property type="protein sequence ID" value="KAH3691328.1"/>
    <property type="molecule type" value="Genomic_DNA"/>
</dbReference>
<protein>
    <recommendedName>
        <fullName evidence="1">Mutator-like transposase domain-containing protein</fullName>
    </recommendedName>
</protein>
<organism evidence="2 4">
    <name type="scientific">Dreissena polymorpha</name>
    <name type="common">Zebra mussel</name>
    <name type="synonym">Mytilus polymorpha</name>
    <dbReference type="NCBI Taxonomy" id="45954"/>
    <lineage>
        <taxon>Eukaryota</taxon>
        <taxon>Metazoa</taxon>
        <taxon>Spiralia</taxon>
        <taxon>Lophotrochozoa</taxon>
        <taxon>Mollusca</taxon>
        <taxon>Bivalvia</taxon>
        <taxon>Autobranchia</taxon>
        <taxon>Heteroconchia</taxon>
        <taxon>Euheterodonta</taxon>
        <taxon>Imparidentia</taxon>
        <taxon>Neoheterodontei</taxon>
        <taxon>Myida</taxon>
        <taxon>Dreissenoidea</taxon>
        <taxon>Dreissenidae</taxon>
        <taxon>Dreissena</taxon>
    </lineage>
</organism>
<keyword evidence="4" id="KW-1185">Reference proteome</keyword>
<accession>A0A9D3Y3X2</accession>
<name>A0A9D3Y3X2_DREPO</name>
<evidence type="ECO:0000313" key="3">
    <source>
        <dbReference type="EMBL" id="KAH3783520.1"/>
    </source>
</evidence>